<dbReference type="AlphaFoldDB" id="A0A089LVR0"/>
<dbReference type="Proteomes" id="UP000029507">
    <property type="component" value="Chromosome"/>
</dbReference>
<name>A0A089LVR0_9BACL</name>
<dbReference type="Gene3D" id="2.130.10.10">
    <property type="entry name" value="YVTN repeat-like/Quinoprotein amine dehydrogenase"/>
    <property type="match status" value="1"/>
</dbReference>
<feature type="signal peptide" evidence="1">
    <location>
        <begin position="1"/>
        <end position="29"/>
    </location>
</feature>
<dbReference type="EMBL" id="CP009286">
    <property type="protein sequence ID" value="AIQ65621.1"/>
    <property type="molecule type" value="Genomic_DNA"/>
</dbReference>
<dbReference type="SUPFAM" id="SSF50998">
    <property type="entry name" value="Quinoprotein alcohol dehydrogenase-like"/>
    <property type="match status" value="1"/>
</dbReference>
<dbReference type="InterPro" id="IPR002372">
    <property type="entry name" value="PQQ_rpt_dom"/>
</dbReference>
<keyword evidence="4" id="KW-1185">Reference proteome</keyword>
<reference evidence="3 4" key="1">
    <citation type="submission" date="2014-08" db="EMBL/GenBank/DDBJ databases">
        <title>Comparative genomics of the Paenibacillus odorifer group.</title>
        <authorList>
            <person name="den Bakker H.C."/>
            <person name="Tsai Y.-C."/>
            <person name="Martin N."/>
            <person name="Korlach J."/>
            <person name="Wiedmann M."/>
        </authorList>
    </citation>
    <scope>NUCLEOTIDE SEQUENCE [LARGE SCALE GENOMIC DNA]</scope>
    <source>
        <strain evidence="3 4">DSM 14472</strain>
    </source>
</reference>
<dbReference type="OrthoDB" id="2664209at2"/>
<dbReference type="InterPro" id="IPR018391">
    <property type="entry name" value="PQQ_b-propeller_rpt"/>
</dbReference>
<evidence type="ECO:0000313" key="3">
    <source>
        <dbReference type="EMBL" id="AIQ65621.1"/>
    </source>
</evidence>
<dbReference type="Pfam" id="PF13360">
    <property type="entry name" value="PQQ_2"/>
    <property type="match status" value="1"/>
</dbReference>
<evidence type="ECO:0000259" key="2">
    <source>
        <dbReference type="Pfam" id="PF13360"/>
    </source>
</evidence>
<evidence type="ECO:0000256" key="1">
    <source>
        <dbReference type="SAM" id="SignalP"/>
    </source>
</evidence>
<gene>
    <name evidence="3" type="ORF">PSTEL_23445</name>
</gene>
<feature type="chain" id="PRO_5001846792" description="Pyrrolo-quinoline quinone repeat domain-containing protein" evidence="1">
    <location>
        <begin position="30"/>
        <end position="450"/>
    </location>
</feature>
<protein>
    <recommendedName>
        <fullName evidence="2">Pyrrolo-quinoline quinone repeat domain-containing protein</fullName>
    </recommendedName>
</protein>
<evidence type="ECO:0000313" key="4">
    <source>
        <dbReference type="Proteomes" id="UP000029507"/>
    </source>
</evidence>
<dbReference type="HOGENOM" id="CLU_608128_0_0_9"/>
<proteinExistence type="predicted"/>
<organism evidence="3 4">
    <name type="scientific">Paenibacillus stellifer</name>
    <dbReference type="NCBI Taxonomy" id="169760"/>
    <lineage>
        <taxon>Bacteria</taxon>
        <taxon>Bacillati</taxon>
        <taxon>Bacillota</taxon>
        <taxon>Bacilli</taxon>
        <taxon>Bacillales</taxon>
        <taxon>Paenibacillaceae</taxon>
        <taxon>Paenibacillus</taxon>
    </lineage>
</organism>
<dbReference type="InterPro" id="IPR011047">
    <property type="entry name" value="Quinoprotein_ADH-like_sf"/>
</dbReference>
<feature type="domain" description="Pyrrolo-quinoline quinone repeat" evidence="2">
    <location>
        <begin position="92"/>
        <end position="236"/>
    </location>
</feature>
<dbReference type="PANTHER" id="PTHR34512:SF30">
    <property type="entry name" value="OUTER MEMBRANE PROTEIN ASSEMBLY FACTOR BAMB"/>
    <property type="match status" value="1"/>
</dbReference>
<keyword evidence="1" id="KW-0732">Signal</keyword>
<sequence length="450" mass="47955">MGMIKWMNRITAGTLGLGLLLGGTGAAVADTASHTSYVGNNYDTSASSISAKEIKAQWVSAMDAAADDSQGDYSVDQGLTASGGGQIYIIKSGQLTALDAQTGKTVWKFGAGLQAPILYRNGVLYTASKPGTIYAVNAVNGKKLWAAAKPSSPGASQLTVDGERLLVRSGGIQAYRLKDGVLQWTAKDETPFNQPIMAAGGLVFATNTISGAYSYNLLHAYDSATGKQLWESGHYSLPLAVKDGKVVVQRESTPFEIQELTTLDTLDAKTGKITGTTVYNPANINLTDPQHAPGNYGAWFEGGRIYLNAGNKLYSYPEAADPAKTVRDTYSAESIGPKDLAYAAGPYDERIIFTNNHDLYGVKTTDKSAVSYNGSIRNPIARLDLIGHGMYVIQTDGRLIGIHLKTAQPVVQLETNGHVFGPSLSESGMIIVQSRGKVQAFKEPDSLRIK</sequence>
<dbReference type="PANTHER" id="PTHR34512">
    <property type="entry name" value="CELL SURFACE PROTEIN"/>
    <property type="match status" value="1"/>
</dbReference>
<dbReference type="SMART" id="SM00564">
    <property type="entry name" value="PQQ"/>
    <property type="match status" value="3"/>
</dbReference>
<dbReference type="KEGG" id="pste:PSTEL_23445"/>
<dbReference type="STRING" id="169760.PSTEL_23445"/>
<dbReference type="InterPro" id="IPR015943">
    <property type="entry name" value="WD40/YVTN_repeat-like_dom_sf"/>
</dbReference>
<accession>A0A089LVR0</accession>